<dbReference type="SUPFAM" id="SSF55347">
    <property type="entry name" value="Glyceraldehyde-3-phosphate dehydrogenase-like, C-terminal domain"/>
    <property type="match status" value="1"/>
</dbReference>
<dbReference type="EC" id="1.4.1.21" evidence="6"/>
<evidence type="ECO:0000259" key="8">
    <source>
        <dbReference type="Pfam" id="PF03447"/>
    </source>
</evidence>
<dbReference type="InterPro" id="IPR036291">
    <property type="entry name" value="NAD(P)-bd_dom_sf"/>
</dbReference>
<organism evidence="9 10">
    <name type="scientific">Celeribacter halophilus</name>
    <dbReference type="NCBI Taxonomy" id="576117"/>
    <lineage>
        <taxon>Bacteria</taxon>
        <taxon>Pseudomonadati</taxon>
        <taxon>Pseudomonadota</taxon>
        <taxon>Alphaproteobacteria</taxon>
        <taxon>Rhodobacterales</taxon>
        <taxon>Roseobacteraceae</taxon>
        <taxon>Celeribacter</taxon>
    </lineage>
</organism>
<dbReference type="PANTHER" id="PTHR31873:SF6">
    <property type="entry name" value="ASPARTATE DEHYDROGENASE DOMAIN-CONTAINING PROTEIN"/>
    <property type="match status" value="1"/>
</dbReference>
<evidence type="ECO:0000256" key="3">
    <source>
        <dbReference type="ARBA" id="ARBA00022857"/>
    </source>
</evidence>
<dbReference type="Pfam" id="PF03447">
    <property type="entry name" value="NAD_binding_3"/>
    <property type="match status" value="1"/>
</dbReference>
<evidence type="ECO:0000256" key="1">
    <source>
        <dbReference type="ARBA" id="ARBA00008331"/>
    </source>
</evidence>
<dbReference type="GO" id="GO:0016639">
    <property type="term" value="F:oxidoreductase activity, acting on the CH-NH2 group of donors, NAD or NADP as acceptor"/>
    <property type="evidence" value="ECO:0007669"/>
    <property type="project" value="UniProtKB-UniRule"/>
</dbReference>
<dbReference type="OrthoDB" id="8456681at2"/>
<protein>
    <recommendedName>
        <fullName evidence="6">L-aspartate dehydrogenase</fullName>
        <ecNumber evidence="6">1.4.1.21</ecNumber>
    </recommendedName>
</protein>
<dbReference type="UniPathway" id="UPA00253">
    <property type="reaction ID" value="UER00456"/>
</dbReference>
<feature type="binding site" evidence="6">
    <location>
        <position position="194"/>
    </location>
    <ligand>
        <name>NAD(+)</name>
        <dbReference type="ChEBI" id="CHEBI:57540"/>
    </ligand>
</feature>
<dbReference type="InterPro" id="IPR011182">
    <property type="entry name" value="L-Asp_DH"/>
</dbReference>
<dbReference type="STRING" id="576117.SAMN04488138_10279"/>
<feature type="domain" description="Aspartate dehydrogenase" evidence="7">
    <location>
        <begin position="175"/>
        <end position="259"/>
    </location>
</feature>
<evidence type="ECO:0000313" key="9">
    <source>
        <dbReference type="EMBL" id="SFJ12585.1"/>
    </source>
</evidence>
<comment type="catalytic activity">
    <reaction evidence="6">
        <text>L-aspartate + NADP(+) + H2O = oxaloacetate + NH4(+) + NADPH + H(+)</text>
        <dbReference type="Rhea" id="RHEA:11784"/>
        <dbReference type="ChEBI" id="CHEBI:15377"/>
        <dbReference type="ChEBI" id="CHEBI:15378"/>
        <dbReference type="ChEBI" id="CHEBI:16452"/>
        <dbReference type="ChEBI" id="CHEBI:28938"/>
        <dbReference type="ChEBI" id="CHEBI:29991"/>
        <dbReference type="ChEBI" id="CHEBI:57783"/>
        <dbReference type="ChEBI" id="CHEBI:58349"/>
        <dbReference type="EC" id="1.4.1.21"/>
    </reaction>
</comment>
<dbReference type="Proteomes" id="UP000183299">
    <property type="component" value="Unassembled WGS sequence"/>
</dbReference>
<comment type="catalytic activity">
    <reaction evidence="6">
        <text>L-aspartate + NAD(+) + H2O = oxaloacetate + NH4(+) + NADH + H(+)</text>
        <dbReference type="Rhea" id="RHEA:11788"/>
        <dbReference type="ChEBI" id="CHEBI:15377"/>
        <dbReference type="ChEBI" id="CHEBI:15378"/>
        <dbReference type="ChEBI" id="CHEBI:16452"/>
        <dbReference type="ChEBI" id="CHEBI:28938"/>
        <dbReference type="ChEBI" id="CHEBI:29991"/>
        <dbReference type="ChEBI" id="CHEBI:57540"/>
        <dbReference type="ChEBI" id="CHEBI:57945"/>
        <dbReference type="EC" id="1.4.1.21"/>
    </reaction>
</comment>
<comment type="function">
    <text evidence="6">Specifically catalyzes the NAD or NADP-dependent dehydrogenation of L-aspartate to iminoaspartate.</text>
</comment>
<comment type="miscellaneous">
    <text evidence="6">The iminoaspartate product is unstable in aqueous solution and can decompose to oxaloacetate and ammonia.</text>
</comment>
<dbReference type="Pfam" id="PF01958">
    <property type="entry name" value="Asp_DH_C"/>
    <property type="match status" value="1"/>
</dbReference>
<feature type="domain" description="Aspartate/homoserine dehydrogenase NAD-binding" evidence="8">
    <location>
        <begin position="7"/>
        <end position="125"/>
    </location>
</feature>
<dbReference type="InterPro" id="IPR002811">
    <property type="entry name" value="Asp_DH"/>
</dbReference>
<reference evidence="9 10" key="1">
    <citation type="submission" date="2016-10" db="EMBL/GenBank/DDBJ databases">
        <authorList>
            <person name="de Groot N.N."/>
        </authorList>
    </citation>
    <scope>NUCLEOTIDE SEQUENCE [LARGE SCALE GENOMIC DNA]</scope>
    <source>
        <strain evidence="9 10">CGMCC 1.8891</strain>
    </source>
</reference>
<keyword evidence="10" id="KW-1185">Reference proteome</keyword>
<evidence type="ECO:0000256" key="2">
    <source>
        <dbReference type="ARBA" id="ARBA00022642"/>
    </source>
</evidence>
<keyword evidence="4 6" id="KW-0560">Oxidoreductase</keyword>
<evidence type="ECO:0000256" key="4">
    <source>
        <dbReference type="ARBA" id="ARBA00023002"/>
    </source>
</evidence>
<dbReference type="PANTHER" id="PTHR31873">
    <property type="entry name" value="L-ASPARTATE DEHYDROGENASE-RELATED"/>
    <property type="match status" value="1"/>
</dbReference>
<dbReference type="InterPro" id="IPR005106">
    <property type="entry name" value="Asp/hSer_DH_NAD-bd"/>
</dbReference>
<dbReference type="GO" id="GO:0033735">
    <property type="term" value="F:aspartate dehydrogenase [NAD(P)+] activity"/>
    <property type="evidence" value="ECO:0007669"/>
    <property type="project" value="UniProtKB-EC"/>
</dbReference>
<dbReference type="HAMAP" id="MF_01265">
    <property type="entry name" value="NadX"/>
    <property type="match status" value="1"/>
</dbReference>
<gene>
    <name evidence="6" type="primary">nadX</name>
    <name evidence="9" type="ORF">SAMN04488138_10279</name>
</gene>
<feature type="active site" evidence="6">
    <location>
        <position position="224"/>
    </location>
</feature>
<feature type="binding site" evidence="6">
    <location>
        <position position="128"/>
    </location>
    <ligand>
        <name>NAD(+)</name>
        <dbReference type="ChEBI" id="CHEBI:57540"/>
    </ligand>
</feature>
<evidence type="ECO:0000256" key="5">
    <source>
        <dbReference type="ARBA" id="ARBA00023027"/>
    </source>
</evidence>
<dbReference type="EMBL" id="FORY01000002">
    <property type="protein sequence ID" value="SFJ12585.1"/>
    <property type="molecule type" value="Genomic_DNA"/>
</dbReference>
<dbReference type="GO" id="GO:0009435">
    <property type="term" value="P:NAD+ biosynthetic process"/>
    <property type="evidence" value="ECO:0007669"/>
    <property type="project" value="UniProtKB-UniRule"/>
</dbReference>
<keyword evidence="2 6" id="KW-0662">Pyridine nucleotide biosynthesis</keyword>
<dbReference type="GeneID" id="98663890"/>
<comment type="similarity">
    <text evidence="1 6">Belongs to the L-aspartate dehydrogenase family.</text>
</comment>
<name>A0A1I3NTI9_9RHOB</name>
<dbReference type="SUPFAM" id="SSF51735">
    <property type="entry name" value="NAD(P)-binding Rossmann-fold domains"/>
    <property type="match status" value="1"/>
</dbReference>
<dbReference type="Gene3D" id="3.30.360.10">
    <property type="entry name" value="Dihydrodipicolinate Reductase, domain 2"/>
    <property type="match status" value="1"/>
</dbReference>
<dbReference type="GO" id="GO:0051287">
    <property type="term" value="F:NAD binding"/>
    <property type="evidence" value="ECO:0007669"/>
    <property type="project" value="UniProtKB-UniRule"/>
</dbReference>
<evidence type="ECO:0000313" key="10">
    <source>
        <dbReference type="Proteomes" id="UP000183299"/>
    </source>
</evidence>
<dbReference type="Gene3D" id="3.40.50.720">
    <property type="entry name" value="NAD(P)-binding Rossmann-like Domain"/>
    <property type="match status" value="1"/>
</dbReference>
<dbReference type="NCBIfam" id="NF009828">
    <property type="entry name" value="PRK13303.1-3"/>
    <property type="match status" value="1"/>
</dbReference>
<dbReference type="InterPro" id="IPR020626">
    <property type="entry name" value="Asp_DH_prok"/>
</dbReference>
<keyword evidence="3 6" id="KW-0521">NADP</keyword>
<dbReference type="AlphaFoldDB" id="A0A1I3NTI9"/>
<keyword evidence="5 6" id="KW-0520">NAD</keyword>
<dbReference type="GO" id="GO:0050661">
    <property type="term" value="F:NADP binding"/>
    <property type="evidence" value="ECO:0007669"/>
    <property type="project" value="UniProtKB-UniRule"/>
</dbReference>
<dbReference type="RefSeq" id="WP_066605877.1">
    <property type="nucleotide sequence ID" value="NZ_FORY01000002.1"/>
</dbReference>
<dbReference type="PIRSF" id="PIRSF005227">
    <property type="entry name" value="Asp_dh_NAD_syn"/>
    <property type="match status" value="1"/>
</dbReference>
<sequence length="271" mass="27922">MHLGVIGFGSIGRELFGLLGGLDIARITVLVRAGRAETSSEALQQIAPDLVARTTFVEQDADFFAAAPDFVVEVAGYNAVEAYAAKVLETGTDLVVVSIGALSDQSLHDTLLAAAKAGQARLILPSGAVGGLDILAGLAPAGDMTLRYFGTKPPKAWAGTPVAETVDLDALDHALEFFHGTAREAALAYPKNANVAAALALAGGGFETTQVTLVADPEATGNAHRYELTSPLASVSVEIANKASGGNVKTSLATVYSVLREIRNRLGPIAI</sequence>
<accession>A0A1I3NTI9</accession>
<comment type="pathway">
    <text evidence="6">Cofactor biosynthesis; NAD(+) biosynthesis; iminoaspartate from L-aspartate (dehydrogenase route): step 1/1.</text>
</comment>
<evidence type="ECO:0000259" key="7">
    <source>
        <dbReference type="Pfam" id="PF01958"/>
    </source>
</evidence>
<proteinExistence type="inferred from homology"/>
<evidence type="ECO:0000256" key="6">
    <source>
        <dbReference type="HAMAP-Rule" id="MF_01265"/>
    </source>
</evidence>